<dbReference type="PROSITE" id="PS00337">
    <property type="entry name" value="BETA_LACTAMASE_D"/>
    <property type="match status" value="1"/>
</dbReference>
<keyword evidence="6 8" id="KW-0046">Antibiotic resistance</keyword>
<proteinExistence type="inferred from homology"/>
<comment type="similarity">
    <text evidence="2 8">Belongs to the class-D beta-lactamase family.</text>
</comment>
<dbReference type="EMBL" id="QGTW01000001">
    <property type="protein sequence ID" value="PWW32204.1"/>
    <property type="molecule type" value="Genomic_DNA"/>
</dbReference>
<evidence type="ECO:0000256" key="1">
    <source>
        <dbReference type="ARBA" id="ARBA00001526"/>
    </source>
</evidence>
<evidence type="ECO:0000256" key="4">
    <source>
        <dbReference type="ARBA" id="ARBA00022729"/>
    </source>
</evidence>
<organism evidence="11 12">
    <name type="scientific">Cytobacillus oceanisediminis</name>
    <dbReference type="NCBI Taxonomy" id="665099"/>
    <lineage>
        <taxon>Bacteria</taxon>
        <taxon>Bacillati</taxon>
        <taxon>Bacillota</taxon>
        <taxon>Bacilli</taxon>
        <taxon>Bacillales</taxon>
        <taxon>Bacillaceae</taxon>
        <taxon>Cytobacillus</taxon>
    </lineage>
</organism>
<evidence type="ECO:0000259" key="10">
    <source>
        <dbReference type="Pfam" id="PF00905"/>
    </source>
</evidence>
<name>A0A2V3AAB3_9BACI</name>
<dbReference type="SUPFAM" id="SSF56601">
    <property type="entry name" value="beta-lactamase/transpeptidase-like"/>
    <property type="match status" value="1"/>
</dbReference>
<dbReference type="GO" id="GO:0046677">
    <property type="term" value="P:response to antibiotic"/>
    <property type="evidence" value="ECO:0007669"/>
    <property type="project" value="UniProtKB-UniRule"/>
</dbReference>
<dbReference type="AlphaFoldDB" id="A0A2V3AAB3"/>
<dbReference type="Proteomes" id="UP000247150">
    <property type="component" value="Unassembled WGS sequence"/>
</dbReference>
<dbReference type="GO" id="GO:0071555">
    <property type="term" value="P:cell wall organization"/>
    <property type="evidence" value="ECO:0007669"/>
    <property type="project" value="TreeGrafter"/>
</dbReference>
<feature type="chain" id="PRO_5015863567" description="Beta-lactamase" evidence="9">
    <location>
        <begin position="22"/>
        <end position="259"/>
    </location>
</feature>
<dbReference type="PANTHER" id="PTHR30627">
    <property type="entry name" value="PEPTIDOGLYCAN D,D-TRANSPEPTIDASE"/>
    <property type="match status" value="1"/>
</dbReference>
<feature type="signal peptide" evidence="9">
    <location>
        <begin position="1"/>
        <end position="21"/>
    </location>
</feature>
<keyword evidence="5 8" id="KW-0378">Hydrolase</keyword>
<dbReference type="NCBIfam" id="NF012161">
    <property type="entry name" value="bla_class_D_main"/>
    <property type="match status" value="1"/>
</dbReference>
<dbReference type="Pfam" id="PF00905">
    <property type="entry name" value="Transpeptidase"/>
    <property type="match status" value="1"/>
</dbReference>
<evidence type="ECO:0000256" key="6">
    <source>
        <dbReference type="ARBA" id="ARBA00023251"/>
    </source>
</evidence>
<evidence type="ECO:0000256" key="9">
    <source>
        <dbReference type="SAM" id="SignalP"/>
    </source>
</evidence>
<dbReference type="InterPro" id="IPR012338">
    <property type="entry name" value="Beta-lactam/transpept-like"/>
</dbReference>
<feature type="modified residue" description="N6-carboxylysine" evidence="7">
    <location>
        <position position="71"/>
    </location>
</feature>
<dbReference type="GO" id="GO:0008800">
    <property type="term" value="F:beta-lactamase activity"/>
    <property type="evidence" value="ECO:0007669"/>
    <property type="project" value="UniProtKB-UniRule"/>
</dbReference>
<accession>A0A2V3AAB3</accession>
<dbReference type="InterPro" id="IPR002137">
    <property type="entry name" value="Beta-lactam_class-D_AS"/>
</dbReference>
<evidence type="ECO:0000256" key="3">
    <source>
        <dbReference type="ARBA" id="ARBA00012865"/>
    </source>
</evidence>
<comment type="caution">
    <text evidence="11">The sequence shown here is derived from an EMBL/GenBank/DDBJ whole genome shotgun (WGS) entry which is preliminary data.</text>
</comment>
<evidence type="ECO:0000313" key="12">
    <source>
        <dbReference type="Proteomes" id="UP000247150"/>
    </source>
</evidence>
<feature type="active site" description="Acyl-ester intermediate" evidence="7">
    <location>
        <position position="68"/>
    </location>
</feature>
<keyword evidence="4 9" id="KW-0732">Signal</keyword>
<evidence type="ECO:0000256" key="5">
    <source>
        <dbReference type="ARBA" id="ARBA00022801"/>
    </source>
</evidence>
<evidence type="ECO:0000256" key="7">
    <source>
        <dbReference type="PIRSR" id="PIRSR602137-50"/>
    </source>
</evidence>
<comment type="catalytic activity">
    <reaction evidence="1 8">
        <text>a beta-lactam + H2O = a substituted beta-amino acid</text>
        <dbReference type="Rhea" id="RHEA:20401"/>
        <dbReference type="ChEBI" id="CHEBI:15377"/>
        <dbReference type="ChEBI" id="CHEBI:35627"/>
        <dbReference type="ChEBI" id="CHEBI:140347"/>
        <dbReference type="EC" id="3.5.2.6"/>
    </reaction>
</comment>
<reference evidence="11 12" key="1">
    <citation type="submission" date="2018-05" db="EMBL/GenBank/DDBJ databases">
        <title>Freshwater and sediment microbial communities from various areas in North America, analyzing microbe dynamics in response to fracking.</title>
        <authorList>
            <person name="Lamendella R."/>
        </authorList>
    </citation>
    <scope>NUCLEOTIDE SEQUENCE [LARGE SCALE GENOMIC DNA]</scope>
    <source>
        <strain evidence="11 12">15_TX</strain>
    </source>
</reference>
<sequence>MLVSLLSVLLLFAVMGAAANAWEQDTKELQIDEAINGKEGTMVLKNLQNDQVFIYNKARSIRRFTPESTFKVANALIGLETSAVRDEYEVKRWDGVEREFENWNRDHSLASAMRESAIWFYQDLARTIGETRMQEYFSKVHYGNKDISGGIDAFWLDSSLRISAVEQVDFIEKLVKEKLPFAEKHQKTVKRMMIQDEQDQYTLHGKTGTRLSDLGLGWYVGFVENEKGTWVFAVNVEGSGTEAKNIALKVLKEKNILME</sequence>
<dbReference type="InterPro" id="IPR001460">
    <property type="entry name" value="PCN-bd_Tpept"/>
</dbReference>
<dbReference type="PANTHER" id="PTHR30627:SF6">
    <property type="entry name" value="BETA-LACTAMASE YBXI-RELATED"/>
    <property type="match status" value="1"/>
</dbReference>
<gene>
    <name evidence="11" type="ORF">DFO73_101467</name>
</gene>
<dbReference type="InterPro" id="IPR050515">
    <property type="entry name" value="Beta-lactam/transpept"/>
</dbReference>
<dbReference type="EC" id="3.5.2.6" evidence="3 8"/>
<feature type="domain" description="Penicillin-binding protein transpeptidase" evidence="10">
    <location>
        <begin position="58"/>
        <end position="245"/>
    </location>
</feature>
<evidence type="ECO:0000256" key="8">
    <source>
        <dbReference type="RuleBase" id="RU361140"/>
    </source>
</evidence>
<dbReference type="Gene3D" id="3.40.710.10">
    <property type="entry name" value="DD-peptidase/beta-lactamase superfamily"/>
    <property type="match status" value="1"/>
</dbReference>
<evidence type="ECO:0000256" key="2">
    <source>
        <dbReference type="ARBA" id="ARBA00007898"/>
    </source>
</evidence>
<dbReference type="GO" id="GO:0008658">
    <property type="term" value="F:penicillin binding"/>
    <property type="evidence" value="ECO:0007669"/>
    <property type="project" value="InterPro"/>
</dbReference>
<protein>
    <recommendedName>
        <fullName evidence="3 8">Beta-lactamase</fullName>
        <ecNumber evidence="3 8">3.5.2.6</ecNumber>
    </recommendedName>
</protein>
<dbReference type="GO" id="GO:0005886">
    <property type="term" value="C:plasma membrane"/>
    <property type="evidence" value="ECO:0007669"/>
    <property type="project" value="TreeGrafter"/>
</dbReference>
<evidence type="ECO:0000313" key="11">
    <source>
        <dbReference type="EMBL" id="PWW32204.1"/>
    </source>
</evidence>
<dbReference type="GO" id="GO:0017001">
    <property type="term" value="P:antibiotic catabolic process"/>
    <property type="evidence" value="ECO:0007669"/>
    <property type="project" value="InterPro"/>
</dbReference>